<evidence type="ECO:0008006" key="3">
    <source>
        <dbReference type="Google" id="ProtNLM"/>
    </source>
</evidence>
<sequence>MKIAEWLTYSSIEHLKRLRSFYCPTSESDPHSKYSLIRTIISQLDNAEKQGALVSQCSEHERAFLELLFLDPAPSFTMEELLGKGRVAIRGADKNPRSLVIQALSKGWIFPGYTAKTQGLYFIPSDLKQQMIANLVIPYFQEPLLRPPQTYRDEENQLVNDLLIFLRFLQREVVKLTNEGSIYKQQQKKLFQSFVIPEEPLNRSGPRFGFGRSYHLYPDRFSLVYDYALYQGYFIEDQSDSIRLTEYGLGKVRNREISDGEALYRFWLRLYRRPIPQLPIIVRWIAMISEAGWVDTAVLYQAVQSWFSPYYYETKENLYQKTLQMMLHLGMIRLGMENEKQYLSLTSSGRAWLKHDSLFQLKVIEEEFTRRGAKYLH</sequence>
<dbReference type="AlphaFoldDB" id="A0A1M4TEI7"/>
<protein>
    <recommendedName>
        <fullName evidence="3">Helicase XPB/Ssl2 N-terminal domain-containing protein</fullName>
    </recommendedName>
</protein>
<reference evidence="1 2" key="1">
    <citation type="submission" date="2016-11" db="EMBL/GenBank/DDBJ databases">
        <authorList>
            <person name="Jaros S."/>
            <person name="Januszkiewicz K."/>
            <person name="Wedrychowicz H."/>
        </authorList>
    </citation>
    <scope>NUCLEOTIDE SEQUENCE [LARGE SCALE GENOMIC DNA]</scope>
    <source>
        <strain evidence="1 2">DSM 44666</strain>
    </source>
</reference>
<organism evidence="1 2">
    <name type="scientific">Seinonella peptonophila</name>
    <dbReference type="NCBI Taxonomy" id="112248"/>
    <lineage>
        <taxon>Bacteria</taxon>
        <taxon>Bacillati</taxon>
        <taxon>Bacillota</taxon>
        <taxon>Bacilli</taxon>
        <taxon>Bacillales</taxon>
        <taxon>Thermoactinomycetaceae</taxon>
        <taxon>Seinonella</taxon>
    </lineage>
</organism>
<dbReference type="STRING" id="112248.SAMN05444392_101433"/>
<dbReference type="EMBL" id="FQVL01000001">
    <property type="protein sequence ID" value="SHE42866.1"/>
    <property type="molecule type" value="Genomic_DNA"/>
</dbReference>
<name>A0A1M4TEI7_9BACL</name>
<keyword evidence="2" id="KW-1185">Reference proteome</keyword>
<dbReference type="RefSeq" id="WP_073151243.1">
    <property type="nucleotide sequence ID" value="NZ_FQVL01000001.1"/>
</dbReference>
<dbReference type="Proteomes" id="UP000184476">
    <property type="component" value="Unassembled WGS sequence"/>
</dbReference>
<dbReference type="OrthoDB" id="2369695at2"/>
<proteinExistence type="predicted"/>
<accession>A0A1M4TEI7</accession>
<evidence type="ECO:0000313" key="2">
    <source>
        <dbReference type="Proteomes" id="UP000184476"/>
    </source>
</evidence>
<evidence type="ECO:0000313" key="1">
    <source>
        <dbReference type="EMBL" id="SHE42866.1"/>
    </source>
</evidence>
<gene>
    <name evidence="1" type="ORF">SAMN05444392_101433</name>
</gene>